<evidence type="ECO:0000313" key="2">
    <source>
        <dbReference type="Proteomes" id="UP001152519"/>
    </source>
</evidence>
<keyword evidence="2" id="KW-1185">Reference proteome</keyword>
<dbReference type="Proteomes" id="UP001152519">
    <property type="component" value="Unassembled WGS sequence"/>
</dbReference>
<reference evidence="1" key="1">
    <citation type="submission" date="2021-05" db="EMBL/GenBank/DDBJ databases">
        <authorList>
            <person name="Arsene-Ploetze F."/>
        </authorList>
    </citation>
    <scope>NUCLEOTIDE SEQUENCE</scope>
    <source>
        <strain evidence="1">DSM 42138</strain>
    </source>
</reference>
<evidence type="ECO:0000313" key="1">
    <source>
        <dbReference type="EMBL" id="CAG6399136.1"/>
    </source>
</evidence>
<dbReference type="EMBL" id="CAJSLV010000117">
    <property type="protein sequence ID" value="CAG6399136.1"/>
    <property type="molecule type" value="Genomic_DNA"/>
</dbReference>
<comment type="caution">
    <text evidence="1">The sequence shown here is derived from an EMBL/GenBank/DDBJ whole genome shotgun (WGS) entry which is preliminary data.</text>
</comment>
<accession>A0A9W4EBQ7</accession>
<name>A0A9W4EBQ7_9ACTN</name>
<organism evidence="1 2">
    <name type="scientific">Actinacidiphila cocklensis</name>
    <dbReference type="NCBI Taxonomy" id="887465"/>
    <lineage>
        <taxon>Bacteria</taxon>
        <taxon>Bacillati</taxon>
        <taxon>Actinomycetota</taxon>
        <taxon>Actinomycetes</taxon>
        <taxon>Kitasatosporales</taxon>
        <taxon>Streptomycetaceae</taxon>
        <taxon>Actinacidiphila</taxon>
    </lineage>
</organism>
<proteinExistence type="predicted"/>
<protein>
    <submittedName>
        <fullName evidence="1">Uncharacterized protein</fullName>
    </submittedName>
</protein>
<sequence length="68" mass="7410">MVSVLTLLAELDDARHALARRLSERPERTLGATVLRDAGVLPVPAARRRPASVLDHREEGPDGQFALV</sequence>
<gene>
    <name evidence="1" type="ORF">SCOCK_820002</name>
</gene>
<dbReference type="AlphaFoldDB" id="A0A9W4EBQ7"/>